<dbReference type="EMBL" id="KZ819188">
    <property type="protein sequence ID" value="PWZ03263.1"/>
    <property type="molecule type" value="Genomic_DNA"/>
</dbReference>
<evidence type="ECO:0000313" key="2">
    <source>
        <dbReference type="EMBL" id="PWZ03263.1"/>
    </source>
</evidence>
<dbReference type="AlphaFoldDB" id="A0A317XZP0"/>
<feature type="region of interest" description="Disordered" evidence="1">
    <location>
        <begin position="266"/>
        <end position="302"/>
    </location>
</feature>
<dbReference type="InParanoid" id="A0A317XZP0"/>
<gene>
    <name evidence="2" type="ORF">BCV70DRAFT_14245</name>
</gene>
<protein>
    <submittedName>
        <fullName evidence="2">Uncharacterized protein</fullName>
    </submittedName>
</protein>
<feature type="compositionally biased region" description="Polar residues" evidence="1">
    <location>
        <begin position="1"/>
        <end position="17"/>
    </location>
</feature>
<feature type="compositionally biased region" description="Basic and acidic residues" evidence="1">
    <location>
        <begin position="377"/>
        <end position="390"/>
    </location>
</feature>
<keyword evidence="3" id="KW-1185">Reference proteome</keyword>
<reference evidence="2 3" key="1">
    <citation type="journal article" date="2018" name="Mol. Biol. Evol.">
        <title>Broad Genomic Sampling Reveals a Smut Pathogenic Ancestry of the Fungal Clade Ustilaginomycotina.</title>
        <authorList>
            <person name="Kijpornyongpan T."/>
            <person name="Mondo S.J."/>
            <person name="Barry K."/>
            <person name="Sandor L."/>
            <person name="Lee J."/>
            <person name="Lipzen A."/>
            <person name="Pangilinan J."/>
            <person name="LaButti K."/>
            <person name="Hainaut M."/>
            <person name="Henrissat B."/>
            <person name="Grigoriev I.V."/>
            <person name="Spatafora J.W."/>
            <person name="Aime M.C."/>
        </authorList>
    </citation>
    <scope>NUCLEOTIDE SEQUENCE [LARGE SCALE GENOMIC DNA]</scope>
    <source>
        <strain evidence="2 3">MCA 3645</strain>
    </source>
</reference>
<evidence type="ECO:0000256" key="1">
    <source>
        <dbReference type="SAM" id="MobiDB-lite"/>
    </source>
</evidence>
<accession>A0A317XZP0</accession>
<feature type="region of interest" description="Disordered" evidence="1">
    <location>
        <begin position="326"/>
        <end position="359"/>
    </location>
</feature>
<proteinExistence type="predicted"/>
<feature type="region of interest" description="Disordered" evidence="1">
    <location>
        <begin position="377"/>
        <end position="422"/>
    </location>
</feature>
<sequence>MYGSPDDTSSFGSTAPPRNSLVEYSDSDFSFDNRRLQWLLHQKKRNKASAPQLATLGAQMVTDISTTQSSLNQHCNEIGRKPGRLKGLGSKLLVAARSRIPFAERNKKHAEASDPVEPWRSGMSKVPFRMLGDDFVVDPKKISLTPAIPESGSQRQDVEEDALTEIRSRLQSPDDDWIHPICRKPPPLPSAIHQNGSQAWPSVANKTVSFLQALPSDSPRCRPKVPTHLYDRPLPPIRVHRPLPIYPQDRQLLSSVKGERIADTSIEHYNASKDPTSSQLSGFDKGTKEPSQFRQEKDTSRQKSLRLAFDAARLADELESLISTQNDVRAKQASSSALSHASRSVYAKGRDMPGEMQESKWSFETTLLPEAKKAEHFESTPANEVHEPSRACEPAEANDVPPASEADSADRSHGKSRRRRRSRIAKVWEGKSAVTELEEIQAIERIKTWRVRIESAPSQLSSMAASAHSHYEESYSGVSTNLTSVSRSPLKAKVVGADTNEVTPKALKPQRVNVLPHSAGAVISAAARSDLACSIATGKSNDVDTVAMTGGISHERLSDGVRSTVKPASPVTGGAKHVHRITNSQFDRICGASVQASKHKSGDKEEICALQHAMITVQTKMLDNSDECRNLDDRLCKVSESQQ</sequence>
<dbReference type="Proteomes" id="UP000246740">
    <property type="component" value="Unassembled WGS sequence"/>
</dbReference>
<feature type="compositionally biased region" description="Low complexity" evidence="1">
    <location>
        <begin position="331"/>
        <end position="344"/>
    </location>
</feature>
<name>A0A317XZP0_9BASI</name>
<organism evidence="2 3">
    <name type="scientific">Testicularia cyperi</name>
    <dbReference type="NCBI Taxonomy" id="1882483"/>
    <lineage>
        <taxon>Eukaryota</taxon>
        <taxon>Fungi</taxon>
        <taxon>Dikarya</taxon>
        <taxon>Basidiomycota</taxon>
        <taxon>Ustilaginomycotina</taxon>
        <taxon>Ustilaginomycetes</taxon>
        <taxon>Ustilaginales</taxon>
        <taxon>Anthracoideaceae</taxon>
        <taxon>Testicularia</taxon>
    </lineage>
</organism>
<dbReference type="OrthoDB" id="2552656at2759"/>
<evidence type="ECO:0000313" key="3">
    <source>
        <dbReference type="Proteomes" id="UP000246740"/>
    </source>
</evidence>
<feature type="region of interest" description="Disordered" evidence="1">
    <location>
        <begin position="1"/>
        <end position="26"/>
    </location>
</feature>